<accession>A0A160TS85</accession>
<dbReference type="EC" id="1.1.1.30" evidence="3"/>
<comment type="similarity">
    <text evidence="1">Belongs to the short-chain dehydrogenases/reductases (SDR) family.</text>
</comment>
<dbReference type="PANTHER" id="PTHR42879:SF2">
    <property type="entry name" value="3-OXOACYL-[ACYL-CARRIER-PROTEIN] REDUCTASE FABG"/>
    <property type="match status" value="1"/>
</dbReference>
<sequence>MTQLAGLHAVVTGGGTGIGAEIARALADQGANLSLIGRRRDKLEEVAGQIPGACIAPADVSVRAEVDRAFETARAAHGPIAILVNNAGIAASAPFGRVAEDDWREIMAVNLDALFHCCQAALPDLKAAVAGRIVTIASTAGLRGYAYTAPYVAAKHGAIGLTRALALELAKTRITVNAVCPGFTDTAIVADAVAKIGSTTGRSPKEAVTELTRFNPQARLIQPREVADAVLWLCQPGSASITGQAISVSGGETA</sequence>
<dbReference type="InterPro" id="IPR036291">
    <property type="entry name" value="NAD(P)-bd_dom_sf"/>
</dbReference>
<dbReference type="GO" id="GO:0032787">
    <property type="term" value="P:monocarboxylic acid metabolic process"/>
    <property type="evidence" value="ECO:0007669"/>
    <property type="project" value="UniProtKB-ARBA"/>
</dbReference>
<dbReference type="PRINTS" id="PR00080">
    <property type="entry name" value="SDRFAMILY"/>
</dbReference>
<dbReference type="PANTHER" id="PTHR42879">
    <property type="entry name" value="3-OXOACYL-(ACYL-CARRIER-PROTEIN) REDUCTASE"/>
    <property type="match status" value="1"/>
</dbReference>
<evidence type="ECO:0000313" key="3">
    <source>
        <dbReference type="EMBL" id="CUS46759.1"/>
    </source>
</evidence>
<dbReference type="InterPro" id="IPR002347">
    <property type="entry name" value="SDR_fam"/>
</dbReference>
<dbReference type="InterPro" id="IPR050259">
    <property type="entry name" value="SDR"/>
</dbReference>
<protein>
    <submittedName>
        <fullName evidence="3">D-beta-hydroxybutyrate dehydrogenase</fullName>
        <ecNumber evidence="3">1.1.1.30</ecNumber>
    </submittedName>
</protein>
<dbReference type="EMBL" id="CZQE01000391">
    <property type="protein sequence ID" value="CUS46759.1"/>
    <property type="molecule type" value="Genomic_DNA"/>
</dbReference>
<dbReference type="InterPro" id="IPR057326">
    <property type="entry name" value="KR_dom"/>
</dbReference>
<name>A0A160TS85_9ZZZZ</name>
<feature type="domain" description="Ketoreductase" evidence="2">
    <location>
        <begin position="9"/>
        <end position="186"/>
    </location>
</feature>
<dbReference type="SMART" id="SM00822">
    <property type="entry name" value="PKS_KR"/>
    <property type="match status" value="1"/>
</dbReference>
<dbReference type="GO" id="GO:0003858">
    <property type="term" value="F:3-hydroxybutyrate dehydrogenase activity"/>
    <property type="evidence" value="ECO:0007669"/>
    <property type="project" value="UniProtKB-EC"/>
</dbReference>
<gene>
    <name evidence="3" type="ORF">MGWOODY_Smn3433</name>
</gene>
<proteinExistence type="inferred from homology"/>
<dbReference type="AlphaFoldDB" id="A0A160TS85"/>
<dbReference type="SUPFAM" id="SSF51735">
    <property type="entry name" value="NAD(P)-binding Rossmann-fold domains"/>
    <property type="match status" value="1"/>
</dbReference>
<dbReference type="PROSITE" id="PS00061">
    <property type="entry name" value="ADH_SHORT"/>
    <property type="match status" value="1"/>
</dbReference>
<organism evidence="3">
    <name type="scientific">hydrothermal vent metagenome</name>
    <dbReference type="NCBI Taxonomy" id="652676"/>
    <lineage>
        <taxon>unclassified sequences</taxon>
        <taxon>metagenomes</taxon>
        <taxon>ecological metagenomes</taxon>
    </lineage>
</organism>
<evidence type="ECO:0000259" key="2">
    <source>
        <dbReference type="SMART" id="SM00822"/>
    </source>
</evidence>
<evidence type="ECO:0000256" key="1">
    <source>
        <dbReference type="ARBA" id="ARBA00006484"/>
    </source>
</evidence>
<keyword evidence="3" id="KW-0560">Oxidoreductase</keyword>
<dbReference type="FunFam" id="3.40.50.720:FF:000084">
    <property type="entry name" value="Short-chain dehydrogenase reductase"/>
    <property type="match status" value="1"/>
</dbReference>
<dbReference type="Gene3D" id="3.40.50.720">
    <property type="entry name" value="NAD(P)-binding Rossmann-like Domain"/>
    <property type="match status" value="1"/>
</dbReference>
<dbReference type="InterPro" id="IPR020904">
    <property type="entry name" value="Sc_DH/Rdtase_CS"/>
</dbReference>
<dbReference type="Pfam" id="PF00106">
    <property type="entry name" value="adh_short"/>
    <property type="match status" value="1"/>
</dbReference>
<dbReference type="CDD" id="cd05233">
    <property type="entry name" value="SDR_c"/>
    <property type="match status" value="1"/>
</dbReference>
<dbReference type="PRINTS" id="PR00081">
    <property type="entry name" value="GDHRDH"/>
</dbReference>
<reference evidence="3" key="1">
    <citation type="submission" date="2015-10" db="EMBL/GenBank/DDBJ databases">
        <authorList>
            <person name="Gilbert D.G."/>
        </authorList>
    </citation>
    <scope>NUCLEOTIDE SEQUENCE</scope>
</reference>